<reference evidence="1" key="1">
    <citation type="submission" date="2018-06" db="EMBL/GenBank/DDBJ databases">
        <authorList>
            <person name="Zhirakovskaya E."/>
        </authorList>
    </citation>
    <scope>NUCLEOTIDE SEQUENCE</scope>
</reference>
<dbReference type="GO" id="GO:0005829">
    <property type="term" value="C:cytosol"/>
    <property type="evidence" value="ECO:0007669"/>
    <property type="project" value="TreeGrafter"/>
</dbReference>
<sequence>MIDWKKINTVFLDLDGTLLDLHFDNHFWLEYVPHCYAEHYQLSLAESQHQLNKKYTAVYGSLNWYCVEYWSKELGLDIAALKHSIRDKISVRPYVQEFLEALHMHGKRVVLVTNAHPLSFQVKFEQTGLGHYFHKIITSHELHHPKEEQAFWTALEKIESVNKSATLFIDDNFTVLDAAAEYGIENLLAIKQPDSTQLDKQHAHYHLLDSFAEIIPQ</sequence>
<dbReference type="Gene3D" id="3.40.50.1000">
    <property type="entry name" value="HAD superfamily/HAD-like"/>
    <property type="match status" value="1"/>
</dbReference>
<dbReference type="CDD" id="cd01427">
    <property type="entry name" value="HAD_like"/>
    <property type="match status" value="1"/>
</dbReference>
<dbReference type="EMBL" id="UOFH01000088">
    <property type="protein sequence ID" value="VAW59538.1"/>
    <property type="molecule type" value="Genomic_DNA"/>
</dbReference>
<protein>
    <submittedName>
        <fullName evidence="1">GMP/IMP nucleotidase YrfG</fullName>
    </submittedName>
</protein>
<dbReference type="AlphaFoldDB" id="A0A3B0WTW3"/>
<dbReference type="SFLD" id="SFLDG01129">
    <property type="entry name" value="C1.5:_HAD__Beta-PGM__Phosphata"/>
    <property type="match status" value="1"/>
</dbReference>
<dbReference type="InterPro" id="IPR023214">
    <property type="entry name" value="HAD_sf"/>
</dbReference>
<dbReference type="PANTHER" id="PTHR43434">
    <property type="entry name" value="PHOSPHOGLYCOLATE PHOSPHATASE"/>
    <property type="match status" value="1"/>
</dbReference>
<name>A0A3B0WTW3_9ZZZZ</name>
<accession>A0A3B0WTW3</accession>
<dbReference type="InterPro" id="IPR050155">
    <property type="entry name" value="HAD-like_hydrolase_sf"/>
</dbReference>
<dbReference type="SFLD" id="SFLDS00003">
    <property type="entry name" value="Haloacid_Dehalogenase"/>
    <property type="match status" value="1"/>
</dbReference>
<dbReference type="NCBIfam" id="TIGR01509">
    <property type="entry name" value="HAD-SF-IA-v3"/>
    <property type="match status" value="1"/>
</dbReference>
<dbReference type="SUPFAM" id="SSF56784">
    <property type="entry name" value="HAD-like"/>
    <property type="match status" value="1"/>
</dbReference>
<dbReference type="NCBIfam" id="NF011564">
    <property type="entry name" value="PRK14988.1"/>
    <property type="match status" value="1"/>
</dbReference>
<proteinExistence type="predicted"/>
<dbReference type="Pfam" id="PF00702">
    <property type="entry name" value="Hydrolase"/>
    <property type="match status" value="1"/>
</dbReference>
<dbReference type="PANTHER" id="PTHR43434:SF3">
    <property type="entry name" value="GMP_IMP NUCLEOTIDASE YRFG"/>
    <property type="match status" value="1"/>
</dbReference>
<evidence type="ECO:0000313" key="1">
    <source>
        <dbReference type="EMBL" id="VAW59538.1"/>
    </source>
</evidence>
<gene>
    <name evidence="1" type="ORF">MNBD_GAMMA08-283</name>
</gene>
<dbReference type="GO" id="GO:0008967">
    <property type="term" value="F:phosphoglycolate phosphatase activity"/>
    <property type="evidence" value="ECO:0007669"/>
    <property type="project" value="TreeGrafter"/>
</dbReference>
<organism evidence="1">
    <name type="scientific">hydrothermal vent metagenome</name>
    <dbReference type="NCBI Taxonomy" id="652676"/>
    <lineage>
        <taxon>unclassified sequences</taxon>
        <taxon>metagenomes</taxon>
        <taxon>ecological metagenomes</taxon>
    </lineage>
</organism>
<dbReference type="GO" id="GO:0006281">
    <property type="term" value="P:DNA repair"/>
    <property type="evidence" value="ECO:0007669"/>
    <property type="project" value="TreeGrafter"/>
</dbReference>
<dbReference type="InterPro" id="IPR036412">
    <property type="entry name" value="HAD-like_sf"/>
</dbReference>
<dbReference type="InterPro" id="IPR006439">
    <property type="entry name" value="HAD-SF_hydro_IA"/>
</dbReference>